<dbReference type="Pfam" id="PF06144">
    <property type="entry name" value="DNA_pol3_delta"/>
    <property type="match status" value="1"/>
</dbReference>
<dbReference type="Gene3D" id="3.40.50.300">
    <property type="entry name" value="P-loop containing nucleotide triphosphate hydrolases"/>
    <property type="match status" value="1"/>
</dbReference>
<dbReference type="InterPro" id="IPR010372">
    <property type="entry name" value="DNA_pol3_delta_N"/>
</dbReference>
<proteinExistence type="inferred from homology"/>
<dbReference type="Pfam" id="PF21694">
    <property type="entry name" value="DNA_pol3_delta_C"/>
    <property type="match status" value="1"/>
</dbReference>
<name>A0A0M2NIA3_9FIRM</name>
<dbReference type="GO" id="GO:0009360">
    <property type="term" value="C:DNA polymerase III complex"/>
    <property type="evidence" value="ECO:0007669"/>
    <property type="project" value="InterPro"/>
</dbReference>
<evidence type="ECO:0000256" key="1">
    <source>
        <dbReference type="ARBA" id="ARBA00012417"/>
    </source>
</evidence>
<dbReference type="GO" id="GO:0003887">
    <property type="term" value="F:DNA-directed DNA polymerase activity"/>
    <property type="evidence" value="ECO:0007669"/>
    <property type="project" value="UniProtKB-KW"/>
</dbReference>
<evidence type="ECO:0000256" key="4">
    <source>
        <dbReference type="ARBA" id="ARBA00022695"/>
    </source>
</evidence>
<keyword evidence="4 11" id="KW-0548">Nucleotidyltransferase</keyword>
<accession>A0A0M2NIA3</accession>
<dbReference type="InterPro" id="IPR005790">
    <property type="entry name" value="DNA_polIII_delta"/>
</dbReference>
<dbReference type="OrthoDB" id="9775929at2"/>
<evidence type="ECO:0000256" key="7">
    <source>
        <dbReference type="ARBA" id="ARBA00034754"/>
    </source>
</evidence>
<comment type="catalytic activity">
    <reaction evidence="8">
        <text>DNA(n) + a 2'-deoxyribonucleoside 5'-triphosphate = DNA(n+1) + diphosphate</text>
        <dbReference type="Rhea" id="RHEA:22508"/>
        <dbReference type="Rhea" id="RHEA-COMP:17339"/>
        <dbReference type="Rhea" id="RHEA-COMP:17340"/>
        <dbReference type="ChEBI" id="CHEBI:33019"/>
        <dbReference type="ChEBI" id="CHEBI:61560"/>
        <dbReference type="ChEBI" id="CHEBI:173112"/>
        <dbReference type="EC" id="2.7.7.7"/>
    </reaction>
</comment>
<dbReference type="Proteomes" id="UP000034076">
    <property type="component" value="Unassembled WGS sequence"/>
</dbReference>
<gene>
    <name evidence="11" type="ORF">CHK_0172</name>
</gene>
<keyword evidence="12" id="KW-1185">Reference proteome</keyword>
<dbReference type="GO" id="GO:0003677">
    <property type="term" value="F:DNA binding"/>
    <property type="evidence" value="ECO:0007669"/>
    <property type="project" value="InterPro"/>
</dbReference>
<dbReference type="PANTHER" id="PTHR34388:SF1">
    <property type="entry name" value="DNA POLYMERASE III SUBUNIT DELTA"/>
    <property type="match status" value="1"/>
</dbReference>
<dbReference type="InterPro" id="IPR027417">
    <property type="entry name" value="P-loop_NTPase"/>
</dbReference>
<evidence type="ECO:0000256" key="6">
    <source>
        <dbReference type="ARBA" id="ARBA00022932"/>
    </source>
</evidence>
<evidence type="ECO:0000313" key="11">
    <source>
        <dbReference type="EMBL" id="KKI52264.1"/>
    </source>
</evidence>
<dbReference type="EC" id="2.7.7.7" evidence="1"/>
<dbReference type="STRING" id="270498.CHK_0172"/>
<dbReference type="GO" id="GO:0006261">
    <property type="term" value="P:DNA-templated DNA replication"/>
    <property type="evidence" value="ECO:0007669"/>
    <property type="project" value="TreeGrafter"/>
</dbReference>
<feature type="domain" description="DNA polymerase III delta subunit-like C-terminal" evidence="10">
    <location>
        <begin position="208"/>
        <end position="317"/>
    </location>
</feature>
<dbReference type="InterPro" id="IPR008921">
    <property type="entry name" value="DNA_pol3_clamp-load_cplx_C"/>
</dbReference>
<dbReference type="SUPFAM" id="SSF52540">
    <property type="entry name" value="P-loop containing nucleoside triphosphate hydrolases"/>
    <property type="match status" value="1"/>
</dbReference>
<organism evidence="11 12">
    <name type="scientific">Christensenella hongkongensis</name>
    <dbReference type="NCBI Taxonomy" id="270498"/>
    <lineage>
        <taxon>Bacteria</taxon>
        <taxon>Bacillati</taxon>
        <taxon>Bacillota</taxon>
        <taxon>Clostridia</taxon>
        <taxon>Christensenellales</taxon>
        <taxon>Christensenellaceae</taxon>
        <taxon>Christensenella</taxon>
    </lineage>
</organism>
<reference evidence="11 12" key="1">
    <citation type="submission" date="2015-04" db="EMBL/GenBank/DDBJ databases">
        <title>Draft genome sequence of bacteremic isolate Catabacter hongkongensis type strain HKU16T.</title>
        <authorList>
            <person name="Lau S.K."/>
            <person name="Teng J.L."/>
            <person name="Huang Y."/>
            <person name="Curreem S.O."/>
            <person name="Tsui S.K."/>
            <person name="Woo P.C."/>
        </authorList>
    </citation>
    <scope>NUCLEOTIDE SEQUENCE [LARGE SCALE GENOMIC DNA]</scope>
    <source>
        <strain evidence="11 12">HKU16</strain>
    </source>
</reference>
<dbReference type="Gene3D" id="1.20.272.10">
    <property type="match status" value="1"/>
</dbReference>
<sequence length="334" mass="37184">MKASEAVTQIKNGQIKNYILLAGEDEAVKQQAFSTIMKHLNVEMPELNLSVFEQRPDPKEVIRSIETLPFMGERRVVVLKNTDVLSAAAGGDLTAPYEHANMPASNVFVIVQQGKADKRKAFVKFVMKNGMFVECAAMKDSELVSYIVKLAKQKNLLISAKNAQTISTLADGDLSVIQNELAKLACVCRGDITAQDIEKYTIKSMQYNVYKIHDMMVAGHAKEAYALIEKMLSEDANPIGFLTLLSNNFRQMLVARACRDAKFSDSKTISHIMEATGTWEFAAKRALSQCKSFPAPRLRRAINKLAQMDFDAKQGVVILKTDLYALLVDIYMNS</sequence>
<evidence type="ECO:0000256" key="8">
    <source>
        <dbReference type="ARBA" id="ARBA00049244"/>
    </source>
</evidence>
<dbReference type="NCBIfam" id="TIGR01128">
    <property type="entry name" value="holA"/>
    <property type="match status" value="1"/>
</dbReference>
<dbReference type="EMBL" id="LAYJ01000029">
    <property type="protein sequence ID" value="KKI52264.1"/>
    <property type="molecule type" value="Genomic_DNA"/>
</dbReference>
<dbReference type="AlphaFoldDB" id="A0A0M2NIA3"/>
<dbReference type="SUPFAM" id="SSF48019">
    <property type="entry name" value="post-AAA+ oligomerization domain-like"/>
    <property type="match status" value="1"/>
</dbReference>
<protein>
    <recommendedName>
        <fullName evidence="2">DNA polymerase III subunit delta</fullName>
        <ecNumber evidence="1">2.7.7.7</ecNumber>
    </recommendedName>
</protein>
<feature type="domain" description="DNA polymerase III delta N-terminal" evidence="9">
    <location>
        <begin position="20"/>
        <end position="135"/>
    </location>
</feature>
<comment type="similarity">
    <text evidence="7">Belongs to the DNA polymerase HolA subunit family.</text>
</comment>
<evidence type="ECO:0000259" key="10">
    <source>
        <dbReference type="Pfam" id="PF21694"/>
    </source>
</evidence>
<dbReference type="RefSeq" id="WP_046442055.1">
    <property type="nucleotide sequence ID" value="NZ_LAYJ01000029.1"/>
</dbReference>
<keyword evidence="6" id="KW-0239">DNA-directed DNA polymerase</keyword>
<dbReference type="InterPro" id="IPR048466">
    <property type="entry name" value="DNA_pol3_delta-like_C"/>
</dbReference>
<evidence type="ECO:0000256" key="5">
    <source>
        <dbReference type="ARBA" id="ARBA00022705"/>
    </source>
</evidence>
<evidence type="ECO:0000313" key="12">
    <source>
        <dbReference type="Proteomes" id="UP000034076"/>
    </source>
</evidence>
<comment type="caution">
    <text evidence="11">The sequence shown here is derived from an EMBL/GenBank/DDBJ whole genome shotgun (WGS) entry which is preliminary data.</text>
</comment>
<keyword evidence="3 11" id="KW-0808">Transferase</keyword>
<evidence type="ECO:0000256" key="3">
    <source>
        <dbReference type="ARBA" id="ARBA00022679"/>
    </source>
</evidence>
<evidence type="ECO:0000256" key="2">
    <source>
        <dbReference type="ARBA" id="ARBA00017703"/>
    </source>
</evidence>
<dbReference type="Gene3D" id="1.10.8.60">
    <property type="match status" value="1"/>
</dbReference>
<keyword evidence="5" id="KW-0235">DNA replication</keyword>
<dbReference type="PANTHER" id="PTHR34388">
    <property type="entry name" value="DNA POLYMERASE III SUBUNIT DELTA"/>
    <property type="match status" value="1"/>
</dbReference>
<evidence type="ECO:0000259" key="9">
    <source>
        <dbReference type="Pfam" id="PF06144"/>
    </source>
</evidence>